<evidence type="ECO:0000313" key="3">
    <source>
        <dbReference type="Proteomes" id="UP000527315"/>
    </source>
</evidence>
<accession>A0A7J4KU96</accession>
<feature type="transmembrane region" description="Helical" evidence="1">
    <location>
        <begin position="39"/>
        <end position="57"/>
    </location>
</feature>
<organism evidence="2 3">
    <name type="scientific">Candidatus Iainarchaeum sp</name>
    <dbReference type="NCBI Taxonomy" id="3101447"/>
    <lineage>
        <taxon>Archaea</taxon>
        <taxon>Candidatus Iainarchaeota</taxon>
        <taxon>Candidatus Iainarchaeia</taxon>
        <taxon>Candidatus Iainarchaeales</taxon>
        <taxon>Candidatus Iainarchaeaceae</taxon>
        <taxon>Candidatus Iainarchaeum</taxon>
    </lineage>
</organism>
<keyword evidence="1" id="KW-0812">Transmembrane</keyword>
<keyword evidence="1" id="KW-1133">Transmembrane helix</keyword>
<feature type="transmembrane region" description="Helical" evidence="1">
    <location>
        <begin position="140"/>
        <end position="173"/>
    </location>
</feature>
<comment type="caution">
    <text evidence="2">The sequence shown here is derived from an EMBL/GenBank/DDBJ whole genome shotgun (WGS) entry which is preliminary data.</text>
</comment>
<dbReference type="EMBL" id="DUFJ01000109">
    <property type="protein sequence ID" value="HIH33583.1"/>
    <property type="molecule type" value="Genomic_DNA"/>
</dbReference>
<feature type="transmembrane region" description="Helical" evidence="1">
    <location>
        <begin position="12"/>
        <end position="33"/>
    </location>
</feature>
<keyword evidence="1" id="KW-0472">Membrane</keyword>
<dbReference type="InterPro" id="IPR037997">
    <property type="entry name" value="Dgk1-like"/>
</dbReference>
<feature type="transmembrane region" description="Helical" evidence="1">
    <location>
        <begin position="108"/>
        <end position="128"/>
    </location>
</feature>
<dbReference type="PANTHER" id="PTHR31303">
    <property type="entry name" value="CTP-DEPENDENT DIACYLGLYCEROL KINASE 1"/>
    <property type="match status" value="1"/>
</dbReference>
<dbReference type="Proteomes" id="UP000527315">
    <property type="component" value="Unassembled WGS sequence"/>
</dbReference>
<evidence type="ECO:0000313" key="2">
    <source>
        <dbReference type="EMBL" id="HIH33583.1"/>
    </source>
</evidence>
<dbReference type="AlphaFoldDB" id="A0A7J4KU96"/>
<dbReference type="PANTHER" id="PTHR31303:SF1">
    <property type="entry name" value="CTP-DEPENDENT DIACYLGLYCEROL KINASE 1"/>
    <property type="match status" value="1"/>
</dbReference>
<name>A0A7J4KU96_9ARCH</name>
<protein>
    <recommendedName>
        <fullName evidence="4">Phosphatidate cytidylyltransferase</fullName>
    </recommendedName>
</protein>
<gene>
    <name evidence="2" type="ORF">HA227_05030</name>
</gene>
<evidence type="ECO:0000256" key="1">
    <source>
        <dbReference type="SAM" id="Phobius"/>
    </source>
</evidence>
<dbReference type="GO" id="GO:0004143">
    <property type="term" value="F:ATP-dependent diacylglycerol kinase activity"/>
    <property type="evidence" value="ECO:0007669"/>
    <property type="project" value="InterPro"/>
</dbReference>
<reference evidence="3" key="1">
    <citation type="journal article" date="2020" name="bioRxiv">
        <title>A rank-normalized archaeal taxonomy based on genome phylogeny resolves widespread incomplete and uneven classifications.</title>
        <authorList>
            <person name="Rinke C."/>
            <person name="Chuvochina M."/>
            <person name="Mussig A.J."/>
            <person name="Chaumeil P.-A."/>
            <person name="Waite D.W."/>
            <person name="Whitman W.B."/>
            <person name="Parks D.H."/>
            <person name="Hugenholtz P."/>
        </authorList>
    </citation>
    <scope>NUCLEOTIDE SEQUENCE [LARGE SCALE GENOMIC DNA]</scope>
</reference>
<feature type="transmembrane region" description="Helical" evidence="1">
    <location>
        <begin position="84"/>
        <end position="102"/>
    </location>
</feature>
<evidence type="ECO:0008006" key="4">
    <source>
        <dbReference type="Google" id="ProtNLM"/>
    </source>
</evidence>
<sequence length="195" mass="21009">MQVEKMTLSLREFSRQIVHLLLGLLLTAIVYFFGKYNGLLAASAVLALGFFLSFAISRKAGVKALGKFVKQVERRHERKLPGKGALVFLLAIPIIIALFYAFPLKVVLGALLVLSVGDAFSAIFGMAFGKTRLFGSKRTLEGTIAGIIASFLALLLLFAPLTAFAAALLGMLAEHLPFDDNFTIPIVAGVVLIIL</sequence>
<proteinExistence type="predicted"/>